<protein>
    <recommendedName>
        <fullName evidence="3">glucuronosyltransferase</fullName>
        <ecNumber evidence="3">2.4.1.17</ecNumber>
    </recommendedName>
</protein>
<organism evidence="13 14">
    <name type="scientific">Pristionchus mayeri</name>
    <dbReference type="NCBI Taxonomy" id="1317129"/>
    <lineage>
        <taxon>Eukaryota</taxon>
        <taxon>Metazoa</taxon>
        <taxon>Ecdysozoa</taxon>
        <taxon>Nematoda</taxon>
        <taxon>Chromadorea</taxon>
        <taxon>Rhabditida</taxon>
        <taxon>Rhabditina</taxon>
        <taxon>Diplogasteromorpha</taxon>
        <taxon>Diplogasteroidea</taxon>
        <taxon>Neodiplogasteridae</taxon>
        <taxon>Pristionchus</taxon>
    </lineage>
</organism>
<sequence length="531" mass="59802">HLQSMRLFFVLLVLFLHSSNSFKILVYNPKFGHSHTNFLGQIADILAEAGHNVTSLLPIADPRVRDCTEKSNKIYVQADPTVTKIFQQADPHRQVNFFEINLAHPAASLAVGLLFSDMFYGTCKRVLEEPGLIERLREEKFDVMIGENFDVCGVGLSKAIGPKSLIGVSTTCIFGWQFDEWGVPTALSYRSNSLLPKLDVHSFFGRLYNIYGEFLNRFIFWFSRRSVNRALREKFGHGYPSVAEQSSNVAFVLTNSEPLIESAAPTLSRVIDIGGIGAKQPKKLDEYWEAVLTRRSKTILISFGSIAKSIQLPAASKKGLLRTIARFPDVTFIWKYENVTDEFATEEASNLANLVMTEWMPQVDILAHPNLAVFITHGGMGSTHETALRGVPGIFIPIFADQPRNAGLMEFNGFGRVFDKYQLHDDEKLAEVIRDVLLNDKYRENAMKISRMLAKKPFESRELLIKHVEFAAEFGPSSALRPQSTDMSFIEYHNIDIMVYLVLGIAICALLPVKILKFIARKVLRASETRS</sequence>
<dbReference type="GO" id="GO:0015020">
    <property type="term" value="F:glucuronosyltransferase activity"/>
    <property type="evidence" value="ECO:0007669"/>
    <property type="project" value="UniProtKB-EC"/>
</dbReference>
<evidence type="ECO:0000313" key="14">
    <source>
        <dbReference type="Proteomes" id="UP001328107"/>
    </source>
</evidence>
<evidence type="ECO:0000256" key="3">
    <source>
        <dbReference type="ARBA" id="ARBA00012544"/>
    </source>
</evidence>
<dbReference type="InterPro" id="IPR050271">
    <property type="entry name" value="UDP-glycosyltransferase"/>
</dbReference>
<comment type="subcellular location">
    <subcellularLocation>
        <location evidence="1">Membrane</location>
        <topology evidence="1">Single-pass membrane protein</topology>
    </subcellularLocation>
</comment>
<evidence type="ECO:0000256" key="10">
    <source>
        <dbReference type="ARBA" id="ARBA00047475"/>
    </source>
</evidence>
<dbReference type="PANTHER" id="PTHR48043:SF23">
    <property type="entry name" value="UDP-GLUCURONOSYLTRANSFERASE"/>
    <property type="match status" value="1"/>
</dbReference>
<dbReference type="AlphaFoldDB" id="A0AAN5IDR0"/>
<comment type="catalytic activity">
    <reaction evidence="10">
        <text>glucuronate acceptor + UDP-alpha-D-glucuronate = acceptor beta-D-glucuronoside + UDP + H(+)</text>
        <dbReference type="Rhea" id="RHEA:21032"/>
        <dbReference type="ChEBI" id="CHEBI:15378"/>
        <dbReference type="ChEBI" id="CHEBI:58052"/>
        <dbReference type="ChEBI" id="CHEBI:58223"/>
        <dbReference type="ChEBI" id="CHEBI:132367"/>
        <dbReference type="ChEBI" id="CHEBI:132368"/>
        <dbReference type="EC" id="2.4.1.17"/>
    </reaction>
</comment>
<evidence type="ECO:0000256" key="9">
    <source>
        <dbReference type="ARBA" id="ARBA00023136"/>
    </source>
</evidence>
<evidence type="ECO:0000256" key="8">
    <source>
        <dbReference type="ARBA" id="ARBA00022989"/>
    </source>
</evidence>
<dbReference type="InterPro" id="IPR002213">
    <property type="entry name" value="UDP_glucos_trans"/>
</dbReference>
<evidence type="ECO:0000256" key="6">
    <source>
        <dbReference type="ARBA" id="ARBA00022692"/>
    </source>
</evidence>
<evidence type="ECO:0000256" key="5">
    <source>
        <dbReference type="ARBA" id="ARBA00022679"/>
    </source>
</evidence>
<keyword evidence="5" id="KW-0808">Transferase</keyword>
<evidence type="ECO:0000256" key="12">
    <source>
        <dbReference type="SAM" id="SignalP"/>
    </source>
</evidence>
<evidence type="ECO:0000256" key="4">
    <source>
        <dbReference type="ARBA" id="ARBA00022676"/>
    </source>
</evidence>
<feature type="non-terminal residue" evidence="13">
    <location>
        <position position="531"/>
    </location>
</feature>
<evidence type="ECO:0000256" key="11">
    <source>
        <dbReference type="SAM" id="Phobius"/>
    </source>
</evidence>
<feature type="chain" id="PRO_5042810179" description="glucuronosyltransferase" evidence="12">
    <location>
        <begin position="22"/>
        <end position="531"/>
    </location>
</feature>
<dbReference type="SUPFAM" id="SSF53756">
    <property type="entry name" value="UDP-Glycosyltransferase/glycogen phosphorylase"/>
    <property type="match status" value="1"/>
</dbReference>
<dbReference type="Gene3D" id="3.40.50.2000">
    <property type="entry name" value="Glycogen Phosphorylase B"/>
    <property type="match status" value="1"/>
</dbReference>
<keyword evidence="6 11" id="KW-0812">Transmembrane</keyword>
<evidence type="ECO:0000256" key="1">
    <source>
        <dbReference type="ARBA" id="ARBA00004167"/>
    </source>
</evidence>
<keyword evidence="7 12" id="KW-0732">Signal</keyword>
<accession>A0AAN5IDR0</accession>
<evidence type="ECO:0000313" key="13">
    <source>
        <dbReference type="EMBL" id="GMR62548.1"/>
    </source>
</evidence>
<name>A0AAN5IDR0_9BILA</name>
<dbReference type="GO" id="GO:0016020">
    <property type="term" value="C:membrane"/>
    <property type="evidence" value="ECO:0007669"/>
    <property type="project" value="UniProtKB-SubCell"/>
</dbReference>
<dbReference type="FunFam" id="3.40.50.2000:FF:000038">
    <property type="entry name" value="UDP-GlucuronosylTransferase"/>
    <property type="match status" value="1"/>
</dbReference>
<dbReference type="Pfam" id="PF00201">
    <property type="entry name" value="UDPGT"/>
    <property type="match status" value="1"/>
</dbReference>
<dbReference type="PANTHER" id="PTHR48043">
    <property type="entry name" value="EG:EG0003.4 PROTEIN-RELATED"/>
    <property type="match status" value="1"/>
</dbReference>
<dbReference type="EMBL" id="BTRK01000006">
    <property type="protein sequence ID" value="GMR62548.1"/>
    <property type="molecule type" value="Genomic_DNA"/>
</dbReference>
<evidence type="ECO:0000256" key="7">
    <source>
        <dbReference type="ARBA" id="ARBA00022729"/>
    </source>
</evidence>
<dbReference type="EC" id="2.4.1.17" evidence="3"/>
<keyword evidence="9 11" id="KW-0472">Membrane</keyword>
<gene>
    <name evidence="13" type="ORF">PMAYCL1PPCAC_32743</name>
</gene>
<keyword evidence="14" id="KW-1185">Reference proteome</keyword>
<comment type="similarity">
    <text evidence="2">Belongs to the UDP-glycosyltransferase family.</text>
</comment>
<dbReference type="CDD" id="cd03784">
    <property type="entry name" value="GT1_Gtf-like"/>
    <property type="match status" value="1"/>
</dbReference>
<keyword evidence="8 11" id="KW-1133">Transmembrane helix</keyword>
<feature type="non-terminal residue" evidence="13">
    <location>
        <position position="1"/>
    </location>
</feature>
<feature type="transmembrane region" description="Helical" evidence="11">
    <location>
        <begin position="497"/>
        <end position="516"/>
    </location>
</feature>
<feature type="signal peptide" evidence="12">
    <location>
        <begin position="1"/>
        <end position="21"/>
    </location>
</feature>
<keyword evidence="4" id="KW-0328">Glycosyltransferase</keyword>
<evidence type="ECO:0000256" key="2">
    <source>
        <dbReference type="ARBA" id="ARBA00009995"/>
    </source>
</evidence>
<proteinExistence type="inferred from homology"/>
<dbReference type="Proteomes" id="UP001328107">
    <property type="component" value="Unassembled WGS sequence"/>
</dbReference>
<reference evidence="14" key="1">
    <citation type="submission" date="2022-10" db="EMBL/GenBank/DDBJ databases">
        <title>Genome assembly of Pristionchus species.</title>
        <authorList>
            <person name="Yoshida K."/>
            <person name="Sommer R.J."/>
        </authorList>
    </citation>
    <scope>NUCLEOTIDE SEQUENCE [LARGE SCALE GENOMIC DNA]</scope>
    <source>
        <strain evidence="14">RS5460</strain>
    </source>
</reference>
<comment type="caution">
    <text evidence="13">The sequence shown here is derived from an EMBL/GenBank/DDBJ whole genome shotgun (WGS) entry which is preliminary data.</text>
</comment>